<keyword evidence="3" id="KW-1185">Reference proteome</keyword>
<evidence type="ECO:0000313" key="3">
    <source>
        <dbReference type="Proteomes" id="UP000029085"/>
    </source>
</evidence>
<dbReference type="STRING" id="1121014.N788_06825"/>
<feature type="region of interest" description="Disordered" evidence="1">
    <location>
        <begin position="16"/>
        <end position="55"/>
    </location>
</feature>
<feature type="region of interest" description="Disordered" evidence="1">
    <location>
        <begin position="278"/>
        <end position="310"/>
    </location>
</feature>
<proteinExistence type="predicted"/>
<feature type="compositionally biased region" description="Polar residues" evidence="1">
    <location>
        <begin position="37"/>
        <end position="50"/>
    </location>
</feature>
<evidence type="ECO:0000313" key="2">
    <source>
        <dbReference type="EMBL" id="KFL35752.1"/>
    </source>
</evidence>
<evidence type="ECO:0000256" key="1">
    <source>
        <dbReference type="SAM" id="MobiDB-lite"/>
    </source>
</evidence>
<comment type="caution">
    <text evidence="2">The sequence shown here is derived from an EMBL/GenBank/DDBJ whole genome shotgun (WGS) entry which is preliminary data.</text>
</comment>
<name>A0A087MFU9_9GAMM</name>
<sequence length="310" mass="33884">MLALACVGAVTLWTRSDDPPRALAEQQPTPAEPDVSRTPTSAVNPASPASTEPLPPETLALSQRLAELERLAEAGHPEASCQLVVERLRCGFLQRWQPERGNRSRELQLEAQGQLEEANRAAEATLLRIEQKNACGTAPPIESVDSLALLGPAAAAGHAPSAVLYFELGHEFRNERGIFRHPHFDGWRRNAARHLQAAFEAGHPGAARALGRAYLDDGDFANGLVPDDPRRAFLHLQLAALLDGQQGRLVPERSMGLDADERARLKAEAMRLHRDRFGGRTYQGPELSARGPYRQPGFSASDFCNLPRPQ</sequence>
<dbReference type="Proteomes" id="UP000029085">
    <property type="component" value="Unassembled WGS sequence"/>
</dbReference>
<accession>A0A087MFU9</accession>
<dbReference type="InterPro" id="IPR011990">
    <property type="entry name" value="TPR-like_helical_dom_sf"/>
</dbReference>
<reference evidence="2 3" key="2">
    <citation type="journal article" date="2015" name="Stand. Genomic Sci.">
        <title>High quality draft genomic sequence of Arenimonas donghaensis DSM 18148(T).</title>
        <authorList>
            <person name="Chen F."/>
            <person name="Wang H."/>
            <person name="Cao Y."/>
            <person name="Li X."/>
            <person name="Wang G."/>
        </authorList>
    </citation>
    <scope>NUCLEOTIDE SEQUENCE [LARGE SCALE GENOMIC DNA]</scope>
    <source>
        <strain evidence="2 3">HO3-R19</strain>
    </source>
</reference>
<organism evidence="2 3">
    <name type="scientific">Arenimonas donghaensis DSM 18148 = HO3-R19</name>
    <dbReference type="NCBI Taxonomy" id="1121014"/>
    <lineage>
        <taxon>Bacteria</taxon>
        <taxon>Pseudomonadati</taxon>
        <taxon>Pseudomonadota</taxon>
        <taxon>Gammaproteobacteria</taxon>
        <taxon>Lysobacterales</taxon>
        <taxon>Lysobacteraceae</taxon>
        <taxon>Arenimonas</taxon>
    </lineage>
</organism>
<gene>
    <name evidence="2" type="ORF">N788_06825</name>
</gene>
<dbReference type="Gene3D" id="1.25.40.10">
    <property type="entry name" value="Tetratricopeptide repeat domain"/>
    <property type="match status" value="1"/>
</dbReference>
<dbReference type="PATRIC" id="fig|1121014.3.peg.2268"/>
<reference evidence="3" key="1">
    <citation type="submission" date="2013-08" db="EMBL/GenBank/DDBJ databases">
        <title>Genome sequencing of Arenimonas donghaensis.</title>
        <authorList>
            <person name="Chen F."/>
            <person name="Wang G."/>
        </authorList>
    </citation>
    <scope>NUCLEOTIDE SEQUENCE [LARGE SCALE GENOMIC DNA]</scope>
    <source>
        <strain evidence="3">HO3-R19</strain>
    </source>
</reference>
<dbReference type="EMBL" id="AVCJ01000048">
    <property type="protein sequence ID" value="KFL35752.1"/>
    <property type="molecule type" value="Genomic_DNA"/>
</dbReference>
<dbReference type="AlphaFoldDB" id="A0A087MFU9"/>
<protein>
    <submittedName>
        <fullName evidence="2">Uncharacterized protein</fullName>
    </submittedName>
</protein>